<proteinExistence type="predicted"/>
<reference evidence="2 3" key="1">
    <citation type="submission" date="2018-05" db="EMBL/GenBank/DDBJ databases">
        <title>Draft genome of Methanospirillum stamsii Pt1.</title>
        <authorList>
            <person name="Dueholm M.S."/>
            <person name="Nielsen P.H."/>
            <person name="Bakmann L.F."/>
            <person name="Otzen D.E."/>
        </authorList>
    </citation>
    <scope>NUCLEOTIDE SEQUENCE [LARGE SCALE GENOMIC DNA]</scope>
    <source>
        <strain evidence="2 3">Pt1</strain>
    </source>
</reference>
<dbReference type="InterPro" id="IPR029060">
    <property type="entry name" value="PIN-like_dom_sf"/>
</dbReference>
<dbReference type="RefSeq" id="WP_109941234.1">
    <property type="nucleotide sequence ID" value="NZ_CP176366.1"/>
</dbReference>
<dbReference type="GeneID" id="97610167"/>
<evidence type="ECO:0000313" key="3">
    <source>
        <dbReference type="Proteomes" id="UP000245934"/>
    </source>
</evidence>
<dbReference type="OrthoDB" id="114910at2157"/>
<sequence>MKYFYIANLKFIPVDEKVIISAHQLLTEFRINPRDALHAATAFLAGCRHLISEDNDFNRFSFITKKWMEL</sequence>
<dbReference type="AlphaFoldDB" id="A0A2V2N0B4"/>
<dbReference type="Pfam" id="PF01850">
    <property type="entry name" value="PIN"/>
    <property type="match status" value="1"/>
</dbReference>
<evidence type="ECO:0000313" key="2">
    <source>
        <dbReference type="EMBL" id="PWR73159.1"/>
    </source>
</evidence>
<name>A0A2V2N0B4_9EURY</name>
<dbReference type="Proteomes" id="UP000245934">
    <property type="component" value="Unassembled WGS sequence"/>
</dbReference>
<dbReference type="SUPFAM" id="SSF88723">
    <property type="entry name" value="PIN domain-like"/>
    <property type="match status" value="1"/>
</dbReference>
<dbReference type="Gene3D" id="3.40.50.1010">
    <property type="entry name" value="5'-nuclease"/>
    <property type="match status" value="1"/>
</dbReference>
<feature type="domain" description="PIN" evidence="1">
    <location>
        <begin position="8"/>
        <end position="62"/>
    </location>
</feature>
<protein>
    <recommendedName>
        <fullName evidence="1">PIN domain-containing protein</fullName>
    </recommendedName>
</protein>
<gene>
    <name evidence="2" type="ORF">DLD82_11215</name>
</gene>
<keyword evidence="3" id="KW-1185">Reference proteome</keyword>
<comment type="caution">
    <text evidence="2">The sequence shown here is derived from an EMBL/GenBank/DDBJ whole genome shotgun (WGS) entry which is preliminary data.</text>
</comment>
<accession>A0A2V2N0B4</accession>
<organism evidence="2 3">
    <name type="scientific">Methanospirillum stamsii</name>
    <dbReference type="NCBI Taxonomy" id="1277351"/>
    <lineage>
        <taxon>Archaea</taxon>
        <taxon>Methanobacteriati</taxon>
        <taxon>Methanobacteriota</taxon>
        <taxon>Stenosarchaea group</taxon>
        <taxon>Methanomicrobia</taxon>
        <taxon>Methanomicrobiales</taxon>
        <taxon>Methanospirillaceae</taxon>
        <taxon>Methanospirillum</taxon>
    </lineage>
</organism>
<dbReference type="EMBL" id="QGMZ01000021">
    <property type="protein sequence ID" value="PWR73159.1"/>
    <property type="molecule type" value="Genomic_DNA"/>
</dbReference>
<evidence type="ECO:0000259" key="1">
    <source>
        <dbReference type="Pfam" id="PF01850"/>
    </source>
</evidence>
<dbReference type="InterPro" id="IPR002716">
    <property type="entry name" value="PIN_dom"/>
</dbReference>